<name>A0ABP7NCT9_9ACTN</name>
<dbReference type="SUPFAM" id="SSF47616">
    <property type="entry name" value="GST C-terminal domain-like"/>
    <property type="match status" value="1"/>
</dbReference>
<dbReference type="Pfam" id="PF13410">
    <property type="entry name" value="GST_C_2"/>
    <property type="match status" value="1"/>
</dbReference>
<dbReference type="Gene3D" id="1.20.1050.10">
    <property type="match status" value="1"/>
</dbReference>
<accession>A0ABP7NCT9</accession>
<dbReference type="Proteomes" id="UP001501000">
    <property type="component" value="Unassembled WGS sequence"/>
</dbReference>
<feature type="domain" description="GST C-terminal" evidence="1">
    <location>
        <begin position="135"/>
        <end position="260"/>
    </location>
</feature>
<gene>
    <name evidence="2" type="ORF">GCM10022244_55930</name>
</gene>
<evidence type="ECO:0000259" key="1">
    <source>
        <dbReference type="PROSITE" id="PS50405"/>
    </source>
</evidence>
<comment type="caution">
    <text evidence="2">The sequence shown here is derived from an EMBL/GenBank/DDBJ whole genome shotgun (WGS) entry which is preliminary data.</text>
</comment>
<proteinExistence type="predicted"/>
<evidence type="ECO:0000313" key="3">
    <source>
        <dbReference type="Proteomes" id="UP001501000"/>
    </source>
</evidence>
<dbReference type="PANTHER" id="PTHR32419">
    <property type="entry name" value="GLUTATHIONYL-HYDROQUINONE REDUCTASE"/>
    <property type="match status" value="1"/>
</dbReference>
<dbReference type="EMBL" id="BAABAJ010000031">
    <property type="protein sequence ID" value="GAA3940713.1"/>
    <property type="molecule type" value="Genomic_DNA"/>
</dbReference>
<dbReference type="InterPro" id="IPR036282">
    <property type="entry name" value="Glutathione-S-Trfase_C_sf"/>
</dbReference>
<organism evidence="2 3">
    <name type="scientific">Streptomyces gulbargensis</name>
    <dbReference type="NCBI Taxonomy" id="364901"/>
    <lineage>
        <taxon>Bacteria</taxon>
        <taxon>Bacillati</taxon>
        <taxon>Actinomycetota</taxon>
        <taxon>Actinomycetes</taxon>
        <taxon>Kitasatosporales</taxon>
        <taxon>Streptomycetaceae</taxon>
        <taxon>Streptomyces</taxon>
    </lineage>
</organism>
<protein>
    <recommendedName>
        <fullName evidence="1">GST C-terminal domain-containing protein</fullName>
    </recommendedName>
</protein>
<dbReference type="PROSITE" id="PS50405">
    <property type="entry name" value="GST_CTER"/>
    <property type="match status" value="1"/>
</dbReference>
<dbReference type="InterPro" id="IPR016639">
    <property type="entry name" value="GST_Omega/GSH"/>
</dbReference>
<evidence type="ECO:0000313" key="2">
    <source>
        <dbReference type="EMBL" id="GAA3940713.1"/>
    </source>
</evidence>
<reference evidence="3" key="1">
    <citation type="journal article" date="2019" name="Int. J. Syst. Evol. Microbiol.">
        <title>The Global Catalogue of Microorganisms (GCM) 10K type strain sequencing project: providing services to taxonomists for standard genome sequencing and annotation.</title>
        <authorList>
            <consortium name="The Broad Institute Genomics Platform"/>
            <consortium name="The Broad Institute Genome Sequencing Center for Infectious Disease"/>
            <person name="Wu L."/>
            <person name="Ma J."/>
        </authorList>
    </citation>
    <scope>NUCLEOTIDE SEQUENCE [LARGE SCALE GENOMIC DNA]</scope>
    <source>
        <strain evidence="3">JCM 16956</strain>
    </source>
</reference>
<dbReference type="PANTHER" id="PTHR32419:SF6">
    <property type="entry name" value="GLUTATHIONE S-TRANSFERASE OMEGA-LIKE 1-RELATED"/>
    <property type="match status" value="1"/>
</dbReference>
<sequence length="260" mass="28055">MSVVPSSLLPASAAPHFRGRIGRDMRSGHYAVPRRYRLHIAPSGPGCLALAVTHGLLALDRTVPLTVLPPIPDTPDGGYTVLRPLYEASAHLYGGPAAAPVLSDHWTGRIVSTHVPDILGDLALRFRGDGPDLLPGGHRDEIGTIAELCARDVDRAARRAGAARTGPRGSEDDPLTVLLAALATLERRLSDRPYVLGDRPTLADAHVWSTLVHLDTVHLGRLTPEGRARVTAHPALWAYARRLTAEPAFGRHLPRTHGWR</sequence>
<keyword evidence="3" id="KW-1185">Reference proteome</keyword>
<dbReference type="RefSeq" id="WP_345287755.1">
    <property type="nucleotide sequence ID" value="NZ_BAABAJ010000031.1"/>
</dbReference>
<dbReference type="Gene3D" id="3.40.30.10">
    <property type="entry name" value="Glutaredoxin"/>
    <property type="match status" value="1"/>
</dbReference>
<dbReference type="InterPro" id="IPR010987">
    <property type="entry name" value="Glutathione-S-Trfase_C-like"/>
</dbReference>